<reference evidence="2" key="1">
    <citation type="submission" date="2025-08" db="UniProtKB">
        <authorList>
            <consortium name="RefSeq"/>
        </authorList>
    </citation>
    <scope>IDENTIFICATION</scope>
    <source>
        <strain evidence="2">Wakin</strain>
        <tissue evidence="2">Muscle</tissue>
    </source>
</reference>
<dbReference type="GeneID" id="113047496"/>
<keyword evidence="1" id="KW-1185">Reference proteome</keyword>
<evidence type="ECO:0000313" key="2">
    <source>
        <dbReference type="RefSeq" id="XP_026064670.1"/>
    </source>
</evidence>
<accession>A0A6P6JYL7</accession>
<organism evidence="1 2">
    <name type="scientific">Carassius auratus</name>
    <name type="common">Goldfish</name>
    <dbReference type="NCBI Taxonomy" id="7957"/>
    <lineage>
        <taxon>Eukaryota</taxon>
        <taxon>Metazoa</taxon>
        <taxon>Chordata</taxon>
        <taxon>Craniata</taxon>
        <taxon>Vertebrata</taxon>
        <taxon>Euteleostomi</taxon>
        <taxon>Actinopterygii</taxon>
        <taxon>Neopterygii</taxon>
        <taxon>Teleostei</taxon>
        <taxon>Ostariophysi</taxon>
        <taxon>Cypriniformes</taxon>
        <taxon>Cyprinidae</taxon>
        <taxon>Cyprininae</taxon>
        <taxon>Carassius</taxon>
    </lineage>
</organism>
<proteinExistence type="predicted"/>
<protein>
    <submittedName>
        <fullName evidence="2">Uncharacterized protein LOC113047496</fullName>
    </submittedName>
</protein>
<dbReference type="RefSeq" id="XP_026064670.1">
    <property type="nucleotide sequence ID" value="XM_026208885.1"/>
</dbReference>
<evidence type="ECO:0000313" key="1">
    <source>
        <dbReference type="Proteomes" id="UP000515129"/>
    </source>
</evidence>
<name>A0A6P6JYL7_CARAU</name>
<dbReference type="Proteomes" id="UP000515129">
    <property type="component" value="Chromosome 28"/>
</dbReference>
<dbReference type="AlphaFoldDB" id="A0A6P6JYL7"/>
<gene>
    <name evidence="2" type="primary">LOC113047496</name>
</gene>
<dbReference type="KEGG" id="caua:113047496"/>
<sequence length="248" mass="28378">MDDMDNQTAIINALAVLRNVSLQEAEQVFLSGLDYHCRMLQWFAMLCCQPTRGQLPPREPLRLLITNDRAHYPSTVTQYSWTGVRWREDSLTHTMANVKHMFSQHEKVTVTQMELGGHHHRFKQFPGALLRVAAAARTLFNIGMSSVDEANQTVNSMKLLFTVFQNDFAQTQLFTALMTDMLWEVSSSNDSLTTGKTPPYMMPLSLVLTVWLTPSPRQLTCYKYTWPTLWITPSYCTSTPNIGKWMCS</sequence>